<evidence type="ECO:0000256" key="1">
    <source>
        <dbReference type="ARBA" id="ARBA00004370"/>
    </source>
</evidence>
<feature type="domain" description="VASt" evidence="7">
    <location>
        <begin position="930"/>
        <end position="1101"/>
    </location>
</feature>
<evidence type="ECO:0000256" key="4">
    <source>
        <dbReference type="ARBA" id="ARBA00023136"/>
    </source>
</evidence>
<evidence type="ECO:0000259" key="7">
    <source>
        <dbReference type="PROSITE" id="PS51778"/>
    </source>
</evidence>
<name>A0A8E2F4X0_9PEZI</name>
<dbReference type="FunFam" id="1.20.1270.60:FF:000079">
    <property type="entry name" value="Transcription factor SipA3"/>
    <property type="match status" value="1"/>
</dbReference>
<dbReference type="Pfam" id="PF16016">
    <property type="entry name" value="VASt"/>
    <property type="match status" value="1"/>
</dbReference>
<evidence type="ECO:0000313" key="9">
    <source>
        <dbReference type="Proteomes" id="UP000250140"/>
    </source>
</evidence>
<accession>A0A8E2F4X0</accession>
<feature type="region of interest" description="Disordered" evidence="5">
    <location>
        <begin position="464"/>
        <end position="533"/>
    </location>
</feature>
<evidence type="ECO:0000256" key="2">
    <source>
        <dbReference type="ARBA" id="ARBA00022692"/>
    </source>
</evidence>
<evidence type="ECO:0000259" key="6">
    <source>
        <dbReference type="PROSITE" id="PS50003"/>
    </source>
</evidence>
<dbReference type="Pfam" id="PF00169">
    <property type="entry name" value="PH"/>
    <property type="match status" value="1"/>
</dbReference>
<dbReference type="InterPro" id="IPR031968">
    <property type="entry name" value="VASt"/>
</dbReference>
<dbReference type="InterPro" id="IPR001849">
    <property type="entry name" value="PH_domain"/>
</dbReference>
<dbReference type="InterPro" id="IPR011993">
    <property type="entry name" value="PH-like_dom_sf"/>
</dbReference>
<dbReference type="GO" id="GO:0005737">
    <property type="term" value="C:cytoplasm"/>
    <property type="evidence" value="ECO:0007669"/>
    <property type="project" value="InterPro"/>
</dbReference>
<dbReference type="GO" id="GO:0016020">
    <property type="term" value="C:membrane"/>
    <property type="evidence" value="ECO:0007669"/>
    <property type="project" value="UniProtKB-SubCell"/>
</dbReference>
<dbReference type="EMBL" id="KV749203">
    <property type="protein sequence ID" value="OCL10621.1"/>
    <property type="molecule type" value="Genomic_DNA"/>
</dbReference>
<dbReference type="FunFam" id="2.30.29.30:FF:000349">
    <property type="entry name" value="Transcription factor SipA3"/>
    <property type="match status" value="1"/>
</dbReference>
<dbReference type="Proteomes" id="UP000250140">
    <property type="component" value="Unassembled WGS sequence"/>
</dbReference>
<feature type="compositionally biased region" description="Polar residues" evidence="5">
    <location>
        <begin position="570"/>
        <end position="586"/>
    </location>
</feature>
<keyword evidence="3" id="KW-1133">Transmembrane helix</keyword>
<dbReference type="InterPro" id="IPR004148">
    <property type="entry name" value="BAR_dom"/>
</dbReference>
<keyword evidence="9" id="KW-1185">Reference proteome</keyword>
<dbReference type="Gene3D" id="2.30.29.30">
    <property type="entry name" value="Pleckstrin-homology domain (PH domain)/Phosphotyrosine-binding domain (PTB)"/>
    <property type="match status" value="1"/>
</dbReference>
<dbReference type="CDD" id="cd13280">
    <property type="entry name" value="PH_SIP3"/>
    <property type="match status" value="1"/>
</dbReference>
<evidence type="ECO:0008006" key="10">
    <source>
        <dbReference type="Google" id="ProtNLM"/>
    </source>
</evidence>
<feature type="compositionally biased region" description="Basic and acidic residues" evidence="5">
    <location>
        <begin position="499"/>
        <end position="517"/>
    </location>
</feature>
<dbReference type="Pfam" id="PF16746">
    <property type="entry name" value="BAR_3"/>
    <property type="match status" value="1"/>
</dbReference>
<protein>
    <recommendedName>
        <fullName evidence="10">Transcription factor SipA3</fullName>
    </recommendedName>
</protein>
<keyword evidence="2" id="KW-0812">Transmembrane</keyword>
<evidence type="ECO:0000256" key="5">
    <source>
        <dbReference type="SAM" id="MobiDB-lite"/>
    </source>
</evidence>
<organism evidence="8 9">
    <name type="scientific">Glonium stellatum</name>
    <dbReference type="NCBI Taxonomy" id="574774"/>
    <lineage>
        <taxon>Eukaryota</taxon>
        <taxon>Fungi</taxon>
        <taxon>Dikarya</taxon>
        <taxon>Ascomycota</taxon>
        <taxon>Pezizomycotina</taxon>
        <taxon>Dothideomycetes</taxon>
        <taxon>Pleosporomycetidae</taxon>
        <taxon>Gloniales</taxon>
        <taxon>Gloniaceae</taxon>
        <taxon>Glonium</taxon>
    </lineage>
</organism>
<comment type="subcellular location">
    <subcellularLocation>
        <location evidence="1">Membrane</location>
    </subcellularLocation>
</comment>
<dbReference type="PROSITE" id="PS51778">
    <property type="entry name" value="VAST"/>
    <property type="match status" value="1"/>
</dbReference>
<feature type="domain" description="PH" evidence="6">
    <location>
        <begin position="309"/>
        <end position="410"/>
    </location>
</feature>
<sequence>MAEEQLSLQPVVKPLSLIPVVIKEAALDSPTFRATAIHFGEQIDVIERWLENYLKSVSKLAQEVSALENVVNGYLVASAPPLQVSEAVIDHDYTVLALKRFGEGAKDFWQSTLRGMKRIEMSVVDPVKYFLQNDLRMLKDSRKALDQSQKYFDSVIARYSGQAKTKEPSSLREDAFQLHEARKAYLKASMDFCVMAPQVRVTLDKLLVKVFSDQWRDMKSARDSSSSSFAKWGVEMDRIKGWSREMENGERVFKRELHIARKQIEDSAESAVRPSRELDDYAASTVPYIGTQGPSTANLQPNIKTGSEKAEKQSWLFQRTVTGKPARTVWVRRWFYVKNGIFGWLTQGSRSGAVEESEKIGVLLCSIRPAFQEERRFCFEVKTKDNTIILQAETQNELMEWIAAFDLAKRKALEDTARTDGSKGPQTVDAAFAISPPVAPEFAARTADGHAPHLSDELLGVDRAETLPMPGSDPTMSGLASRSSFDVSRRGTTLAQDGESSRRDHATRIIEKLDLHRKSTAGPQLTGNPSASASGGIASLISASLMSASHSILPGQVATPAPGLPDPRTGTGQNIPTSSLAPSTLANPPAPTNLSKAAVVVSGERGVSFGRSDGGMPGGLMANLWGSMNWGYINRLERGEVKPLQEKYISQPPSPAGRSLALVSVDKPNDNSQETSPSPGTITPNPASHRKTISLGGPSPSGIQRPSIFTDDFPNYYPLPLRAQDAQFRILFPNVPREEKVVLVFRAVWNPTDQQEFPGRVYVTARDIYFYSNHLGLVLITGLSLISIEEVTAAPGKDCDFLFLHFKPGTREDNATRVTIKTFLEPLKLLQRRLNFLVRNAAGDDLSLEEIVKSLIRMEADDTANSPSLESWEDVSVSTPMDAGYGGKDVKASLRIDGNLFGNQPGIPLSKNATKFKLPSQPVVYAPQGMTQVAIEREFRLSAKALFHVLFGDKSAVFQMLYRERWAQRIVQSPWVQPEQGLQRRDFEYEIDLANKPGSTQAIVINDYQVIEVFSDHLCYVVTDRKTPWYLPLSDCFTLVSKIVITHVAKSRCKLAIYTKVDWSWTPRFTRSLIERQGLRDLELEALDLADVVADQVERLGSNSRTSKAINIFGQVGQQTQAAQFSASDIPPLARQRRFKLKRRSMASILLRLLGIVSRRSIMTLFGWLVTLLATIFKVCTTHTLLIGLLFLSGVTNFFYSSRDTFQWWNERNAGKFMSSIGIGPSLSMSRTIHLRDIDDLFGNHTFAEDSDNKCLQTFNDLLTAISSSNSQYGRLPSTPISFLATSTRHTARRLHRTRQHLGTYRHDLLVALRVVNRVETEVLTAEYENWLMDETRRCGQMGAILNSSSDESVKGNESEDDEGVNQWFAEYCGSCLRELEEVEDGRELAFT</sequence>
<gene>
    <name evidence="8" type="ORF">AOQ84DRAFT_387387</name>
</gene>
<dbReference type="Gene3D" id="1.20.1270.60">
    <property type="entry name" value="Arfaptin homology (AH) domain/BAR domain"/>
    <property type="match status" value="1"/>
</dbReference>
<dbReference type="InterPro" id="IPR039463">
    <property type="entry name" value="Sip3/Lam1_BAR"/>
</dbReference>
<dbReference type="CDD" id="cd07609">
    <property type="entry name" value="BAR_SIP3_fungi"/>
    <property type="match status" value="1"/>
</dbReference>
<dbReference type="OrthoDB" id="10070851at2759"/>
<dbReference type="SUPFAM" id="SSF103657">
    <property type="entry name" value="BAR/IMD domain-like"/>
    <property type="match status" value="1"/>
</dbReference>
<feature type="compositionally biased region" description="Polar residues" evidence="5">
    <location>
        <begin position="670"/>
        <end position="686"/>
    </location>
</feature>
<evidence type="ECO:0000256" key="3">
    <source>
        <dbReference type="ARBA" id="ARBA00022989"/>
    </source>
</evidence>
<feature type="region of interest" description="Disordered" evidence="5">
    <location>
        <begin position="666"/>
        <end position="701"/>
    </location>
</feature>
<feature type="compositionally biased region" description="Polar residues" evidence="5">
    <location>
        <begin position="474"/>
        <end position="495"/>
    </location>
</feature>
<dbReference type="InterPro" id="IPR027267">
    <property type="entry name" value="AH/BAR_dom_sf"/>
</dbReference>
<dbReference type="SUPFAM" id="SSF50729">
    <property type="entry name" value="PH domain-like"/>
    <property type="match status" value="1"/>
</dbReference>
<dbReference type="SMART" id="SM00233">
    <property type="entry name" value="PH"/>
    <property type="match status" value="1"/>
</dbReference>
<keyword evidence="4" id="KW-0472">Membrane</keyword>
<dbReference type="PANTHER" id="PTHR14248">
    <property type="entry name" value="CYCLIN Y, ISOFORM A"/>
    <property type="match status" value="1"/>
</dbReference>
<proteinExistence type="predicted"/>
<dbReference type="InterPro" id="IPR042067">
    <property type="entry name" value="Sip3_PH"/>
</dbReference>
<reference evidence="8 9" key="1">
    <citation type="journal article" date="2016" name="Nat. Commun.">
        <title>Ectomycorrhizal ecology is imprinted in the genome of the dominant symbiotic fungus Cenococcum geophilum.</title>
        <authorList>
            <consortium name="DOE Joint Genome Institute"/>
            <person name="Peter M."/>
            <person name="Kohler A."/>
            <person name="Ohm R.A."/>
            <person name="Kuo A."/>
            <person name="Krutzmann J."/>
            <person name="Morin E."/>
            <person name="Arend M."/>
            <person name="Barry K.W."/>
            <person name="Binder M."/>
            <person name="Choi C."/>
            <person name="Clum A."/>
            <person name="Copeland A."/>
            <person name="Grisel N."/>
            <person name="Haridas S."/>
            <person name="Kipfer T."/>
            <person name="LaButti K."/>
            <person name="Lindquist E."/>
            <person name="Lipzen A."/>
            <person name="Maire R."/>
            <person name="Meier B."/>
            <person name="Mihaltcheva S."/>
            <person name="Molinier V."/>
            <person name="Murat C."/>
            <person name="Poggeler S."/>
            <person name="Quandt C.A."/>
            <person name="Sperisen C."/>
            <person name="Tritt A."/>
            <person name="Tisserant E."/>
            <person name="Crous P.W."/>
            <person name="Henrissat B."/>
            <person name="Nehls U."/>
            <person name="Egli S."/>
            <person name="Spatafora J.W."/>
            <person name="Grigoriev I.V."/>
            <person name="Martin F.M."/>
        </authorList>
    </citation>
    <scope>NUCLEOTIDE SEQUENCE [LARGE SCALE GENOMIC DNA]</scope>
    <source>
        <strain evidence="8 9">CBS 207.34</strain>
    </source>
</reference>
<feature type="region of interest" description="Disordered" evidence="5">
    <location>
        <begin position="554"/>
        <end position="591"/>
    </location>
</feature>
<dbReference type="PROSITE" id="PS50003">
    <property type="entry name" value="PH_DOMAIN"/>
    <property type="match status" value="1"/>
</dbReference>
<evidence type="ECO:0000313" key="8">
    <source>
        <dbReference type="EMBL" id="OCL10621.1"/>
    </source>
</evidence>